<dbReference type="Pfam" id="PF00583">
    <property type="entry name" value="Acetyltransf_1"/>
    <property type="match status" value="1"/>
</dbReference>
<evidence type="ECO:0000256" key="2">
    <source>
        <dbReference type="ARBA" id="ARBA00023315"/>
    </source>
</evidence>
<keyword evidence="5" id="KW-1185">Reference proteome</keyword>
<evidence type="ECO:0000313" key="4">
    <source>
        <dbReference type="EMBL" id="SIS58775.1"/>
    </source>
</evidence>
<dbReference type="STRING" id="484498.SAMN05421686_102407"/>
<dbReference type="InterPro" id="IPR016181">
    <property type="entry name" value="Acyl_CoA_acyltransferase"/>
</dbReference>
<dbReference type="AlphaFoldDB" id="A0A1N7KAZ5"/>
<evidence type="ECO:0000259" key="3">
    <source>
        <dbReference type="PROSITE" id="PS51186"/>
    </source>
</evidence>
<dbReference type="Gene3D" id="3.40.630.30">
    <property type="match status" value="1"/>
</dbReference>
<proteinExistence type="predicted"/>
<accession>A0A1N7KAZ5</accession>
<dbReference type="InterPro" id="IPR050680">
    <property type="entry name" value="YpeA/RimI_acetyltransf"/>
</dbReference>
<dbReference type="PANTHER" id="PTHR43420">
    <property type="entry name" value="ACETYLTRANSFERASE"/>
    <property type="match status" value="1"/>
</dbReference>
<evidence type="ECO:0000256" key="1">
    <source>
        <dbReference type="ARBA" id="ARBA00022679"/>
    </source>
</evidence>
<dbReference type="OrthoDB" id="9805924at2"/>
<keyword evidence="2" id="KW-0012">Acyltransferase</keyword>
<dbReference type="Proteomes" id="UP000185639">
    <property type="component" value="Unassembled WGS sequence"/>
</dbReference>
<evidence type="ECO:0000313" key="5">
    <source>
        <dbReference type="Proteomes" id="UP000185639"/>
    </source>
</evidence>
<gene>
    <name evidence="4" type="ORF">SAMN05421686_102407</name>
</gene>
<feature type="domain" description="N-acetyltransferase" evidence="3">
    <location>
        <begin position="10"/>
        <end position="163"/>
    </location>
</feature>
<dbReference type="PROSITE" id="PS51186">
    <property type="entry name" value="GNAT"/>
    <property type="match status" value="1"/>
</dbReference>
<dbReference type="EMBL" id="FTOH01000002">
    <property type="protein sequence ID" value="SIS58775.1"/>
    <property type="molecule type" value="Genomic_DNA"/>
</dbReference>
<organism evidence="4 5">
    <name type="scientific">Thalassolituus maritimus</name>
    <dbReference type="NCBI Taxonomy" id="484498"/>
    <lineage>
        <taxon>Bacteria</taxon>
        <taxon>Pseudomonadati</taxon>
        <taxon>Pseudomonadota</taxon>
        <taxon>Gammaproteobacteria</taxon>
        <taxon>Oceanospirillales</taxon>
        <taxon>Oceanospirillaceae</taxon>
        <taxon>Thalassolituus</taxon>
    </lineage>
</organism>
<dbReference type="RefSeq" id="WP_076514512.1">
    <property type="nucleotide sequence ID" value="NZ_FTOH01000002.1"/>
</dbReference>
<dbReference type="InterPro" id="IPR000182">
    <property type="entry name" value="GNAT_dom"/>
</dbReference>
<keyword evidence="1 4" id="KW-0808">Transferase</keyword>
<dbReference type="SUPFAM" id="SSF55729">
    <property type="entry name" value="Acyl-CoA N-acyltransferases (Nat)"/>
    <property type="match status" value="1"/>
</dbReference>
<dbReference type="CDD" id="cd04301">
    <property type="entry name" value="NAT_SF"/>
    <property type="match status" value="1"/>
</dbReference>
<dbReference type="GO" id="GO:0016747">
    <property type="term" value="F:acyltransferase activity, transferring groups other than amino-acyl groups"/>
    <property type="evidence" value="ECO:0007669"/>
    <property type="project" value="InterPro"/>
</dbReference>
<reference evidence="5" key="1">
    <citation type="submission" date="2017-01" db="EMBL/GenBank/DDBJ databases">
        <authorList>
            <person name="Varghese N."/>
            <person name="Submissions S."/>
        </authorList>
    </citation>
    <scope>NUCLEOTIDE SEQUENCE [LARGE SCALE GENOMIC DNA]</scope>
    <source>
        <strain evidence="5">DSM 24913</strain>
    </source>
</reference>
<protein>
    <submittedName>
        <fullName evidence="4">Acetyltransferase (GNAT) domain-containing protein</fullName>
    </submittedName>
</protein>
<sequence length="167" mass="19659">MTNRAWESRITLRSVRDSDYSFMESLYRTTREAELAMTPFNEQQKNLFIQQQFSAQTQHYHSHYCSDHFCIIEIDGRPSGRFFIDYWSNEIRIVDIAILPEHQDSGAGSYLLQNIIEEGNEKGLPVRIHVEQNNPAKKLYERLGFKEVSRFNEVYVLMETTPELMSV</sequence>
<name>A0A1N7KAZ5_9GAMM</name>